<dbReference type="InterPro" id="IPR007343">
    <property type="entry name" value="Uncharacterised_pept_Zn_put"/>
</dbReference>
<protein>
    <recommendedName>
        <fullName evidence="9">Metalloprotease</fullName>
    </recommendedName>
</protein>
<dbReference type="Pfam" id="PF04228">
    <property type="entry name" value="Zn_peptidase"/>
    <property type="match status" value="1"/>
</dbReference>
<evidence type="ECO:0000256" key="5">
    <source>
        <dbReference type="SAM" id="MobiDB-lite"/>
    </source>
</evidence>
<name>A0A4Q7WV48_9ACTN</name>
<proteinExistence type="predicted"/>
<dbReference type="PANTHER" id="PTHR30168:SF0">
    <property type="entry name" value="INNER MEMBRANE PROTEIN"/>
    <property type="match status" value="1"/>
</dbReference>
<keyword evidence="8" id="KW-1185">Reference proteome</keyword>
<dbReference type="PANTHER" id="PTHR30168">
    <property type="entry name" value="PUTATIVE MEMBRANE PROTEIN YPFJ"/>
    <property type="match status" value="1"/>
</dbReference>
<dbReference type="OrthoDB" id="3508456at2"/>
<dbReference type="Proteomes" id="UP000292027">
    <property type="component" value="Unassembled WGS sequence"/>
</dbReference>
<dbReference type="AlphaFoldDB" id="A0A4Q7WV48"/>
<dbReference type="RefSeq" id="WP_130446470.1">
    <property type="nucleotide sequence ID" value="NZ_SHKR01000013.1"/>
</dbReference>
<evidence type="ECO:0000313" key="7">
    <source>
        <dbReference type="EMBL" id="RZU14302.1"/>
    </source>
</evidence>
<dbReference type="GO" id="GO:0016020">
    <property type="term" value="C:membrane"/>
    <property type="evidence" value="ECO:0007669"/>
    <property type="project" value="UniProtKB-SubCell"/>
</dbReference>
<keyword evidence="3 6" id="KW-1133">Transmembrane helix</keyword>
<gene>
    <name evidence="7" type="ORF">EV645_5174</name>
</gene>
<keyword evidence="2 6" id="KW-0812">Transmembrane</keyword>
<accession>A0A4Q7WV48</accession>
<evidence type="ECO:0000256" key="2">
    <source>
        <dbReference type="ARBA" id="ARBA00022692"/>
    </source>
</evidence>
<evidence type="ECO:0000256" key="1">
    <source>
        <dbReference type="ARBA" id="ARBA00004167"/>
    </source>
</evidence>
<evidence type="ECO:0000256" key="3">
    <source>
        <dbReference type="ARBA" id="ARBA00022989"/>
    </source>
</evidence>
<evidence type="ECO:0000256" key="6">
    <source>
        <dbReference type="SAM" id="Phobius"/>
    </source>
</evidence>
<evidence type="ECO:0000313" key="8">
    <source>
        <dbReference type="Proteomes" id="UP000292027"/>
    </source>
</evidence>
<feature type="compositionally biased region" description="Low complexity" evidence="5">
    <location>
        <begin position="76"/>
        <end position="88"/>
    </location>
</feature>
<comment type="subcellular location">
    <subcellularLocation>
        <location evidence="1">Membrane</location>
        <topology evidence="1">Single-pass membrane protein</topology>
    </subcellularLocation>
</comment>
<feature type="transmembrane region" description="Helical" evidence="6">
    <location>
        <begin position="127"/>
        <end position="150"/>
    </location>
</feature>
<evidence type="ECO:0000256" key="4">
    <source>
        <dbReference type="ARBA" id="ARBA00023136"/>
    </source>
</evidence>
<sequence length="428" mass="46738">MPESEDGTPKPGHFLPGGSEEPAAGSRPLILKSRHPDGLGKARSVALDDAPVRRKARPIPTEPGTTSEYSGPPVAPLTGAPLPPLTGTRRIGGQRPTGWHKNPSRGVPQFSTEPPPVKPPRHYSSRVIAGLAALVLVMLTGATVAGFKLINSYDTRVDNPLSQPSVKRPQLPIPTLPDPTVTVTVPGIPDMVRLQKNKLYTSGKVAAVSCKEPAIKPDSQSAILRYYQALLPCLNKAWEPVVKRAGYDFRAPKLRLQTSQATSEDTCTGESDTAFYCGYDESINISWKNDLAYYKNSPEGARVWMLDTMAHEYGHHVQEMTEMLTAETSREGWTNSKAMKLEWSRRLELQATCFGAAFLGANKKALGMSGEKLHVWQWETQHSGDEYSTKKLRDHGSRKNNWAWADPGFKSASPASCNTFTAPAAKVS</sequence>
<dbReference type="EMBL" id="SHKR01000013">
    <property type="protein sequence ID" value="RZU14302.1"/>
    <property type="molecule type" value="Genomic_DNA"/>
</dbReference>
<comment type="caution">
    <text evidence="7">The sequence shown here is derived from an EMBL/GenBank/DDBJ whole genome shotgun (WGS) entry which is preliminary data.</text>
</comment>
<organism evidence="7 8">
    <name type="scientific">Kribbella rubisoli</name>
    <dbReference type="NCBI Taxonomy" id="3075929"/>
    <lineage>
        <taxon>Bacteria</taxon>
        <taxon>Bacillati</taxon>
        <taxon>Actinomycetota</taxon>
        <taxon>Actinomycetes</taxon>
        <taxon>Propionibacteriales</taxon>
        <taxon>Kribbellaceae</taxon>
        <taxon>Kribbella</taxon>
    </lineage>
</organism>
<keyword evidence="4 6" id="KW-0472">Membrane</keyword>
<reference evidence="7 8" key="1">
    <citation type="journal article" date="2015" name="Stand. Genomic Sci.">
        <title>Genomic Encyclopedia of Bacterial and Archaeal Type Strains, Phase III: the genomes of soil and plant-associated and newly described type strains.</title>
        <authorList>
            <person name="Whitman W.B."/>
            <person name="Woyke T."/>
            <person name="Klenk H.P."/>
            <person name="Zhou Y."/>
            <person name="Lilburn T.G."/>
            <person name="Beck B.J."/>
            <person name="De Vos P."/>
            <person name="Vandamme P."/>
            <person name="Eisen J.A."/>
            <person name="Garrity G."/>
            <person name="Hugenholtz P."/>
            <person name="Kyrpides N.C."/>
        </authorList>
    </citation>
    <scope>NUCLEOTIDE SEQUENCE [LARGE SCALE GENOMIC DNA]</scope>
    <source>
        <strain evidence="7 8">VKM Ac-2540</strain>
    </source>
</reference>
<feature type="region of interest" description="Disordered" evidence="5">
    <location>
        <begin position="1"/>
        <end position="121"/>
    </location>
</feature>
<evidence type="ECO:0008006" key="9">
    <source>
        <dbReference type="Google" id="ProtNLM"/>
    </source>
</evidence>